<organism evidence="2 3">
    <name type="scientific">Parascaris equorum</name>
    <name type="common">Equine roundworm</name>
    <dbReference type="NCBI Taxonomy" id="6256"/>
    <lineage>
        <taxon>Eukaryota</taxon>
        <taxon>Metazoa</taxon>
        <taxon>Ecdysozoa</taxon>
        <taxon>Nematoda</taxon>
        <taxon>Chromadorea</taxon>
        <taxon>Rhabditida</taxon>
        <taxon>Spirurina</taxon>
        <taxon>Ascaridomorpha</taxon>
        <taxon>Ascaridoidea</taxon>
        <taxon>Ascarididae</taxon>
        <taxon>Parascaris</taxon>
    </lineage>
</organism>
<dbReference type="GO" id="GO:0018279">
    <property type="term" value="P:protein N-linked glycosylation via asparagine"/>
    <property type="evidence" value="ECO:0007669"/>
    <property type="project" value="TreeGrafter"/>
</dbReference>
<dbReference type="GO" id="GO:0051082">
    <property type="term" value="F:unfolded protein binding"/>
    <property type="evidence" value="ECO:0007669"/>
    <property type="project" value="TreeGrafter"/>
</dbReference>
<accession>A0A914RZ37</accession>
<dbReference type="GO" id="GO:0005783">
    <property type="term" value="C:endoplasmic reticulum"/>
    <property type="evidence" value="ECO:0007669"/>
    <property type="project" value="TreeGrafter"/>
</dbReference>
<dbReference type="PANTHER" id="PTHR11226:SF0">
    <property type="entry name" value="UDP-GLUCOSE:GLYCOPROTEIN GLUCOSYLTRANSFERASE"/>
    <property type="match status" value="1"/>
</dbReference>
<reference evidence="3" key="1">
    <citation type="submission" date="2022-11" db="UniProtKB">
        <authorList>
            <consortium name="WormBaseParasite"/>
        </authorList>
    </citation>
    <scope>IDENTIFICATION</scope>
</reference>
<dbReference type="GO" id="GO:0036503">
    <property type="term" value="P:ERAD pathway"/>
    <property type="evidence" value="ECO:0007669"/>
    <property type="project" value="TreeGrafter"/>
</dbReference>
<evidence type="ECO:0000259" key="1">
    <source>
        <dbReference type="Pfam" id="PF18403"/>
    </source>
</evidence>
<sequence>MPRINKRVLDAPSYWDALYLDLTDTGPCQMKSSSQLYQLSDAEYNQCIMRRISISMLMNAAARLLPPTQAKQFITKLVKEEIASKLIDRSIKVEDIAVNGMDVEFFRKELKQLTADEIVADAKFAEKALNLQPAERAVVANGLLVGPLLEEEIFEESDVQLLEKLMLSRNAEVWYKKVIWSCFDMLLIN</sequence>
<dbReference type="InterPro" id="IPR040525">
    <property type="entry name" value="UGGT_TRXL_4"/>
</dbReference>
<dbReference type="PANTHER" id="PTHR11226">
    <property type="entry name" value="UDP-GLUCOSE GLYCOPROTEIN:GLUCOSYLTRANSFERASE"/>
    <property type="match status" value="1"/>
</dbReference>
<dbReference type="InterPro" id="IPR009448">
    <property type="entry name" value="UDP-g_GGtrans"/>
</dbReference>
<dbReference type="AlphaFoldDB" id="A0A914RZ37"/>
<name>A0A914RZ37_PAREQ</name>
<dbReference type="GO" id="GO:0003980">
    <property type="term" value="F:UDP-glucose:glycoprotein glucosyltransferase activity"/>
    <property type="evidence" value="ECO:0007669"/>
    <property type="project" value="InterPro"/>
</dbReference>
<dbReference type="WBParaSite" id="PEQ_0001014401-mRNA-1">
    <property type="protein sequence ID" value="PEQ_0001014401-mRNA-1"/>
    <property type="gene ID" value="PEQ_0001014401"/>
</dbReference>
<proteinExistence type="predicted"/>
<protein>
    <submittedName>
        <fullName evidence="3">UDP-glucose:glycoprotein glucosyltransferase thioredoxin-like domain-containing protein</fullName>
    </submittedName>
</protein>
<keyword evidence="2" id="KW-1185">Reference proteome</keyword>
<dbReference type="Proteomes" id="UP000887564">
    <property type="component" value="Unplaced"/>
</dbReference>
<feature type="domain" description="UDP-glucose:glycoprotein glucosyltransferase thioredoxin-like" evidence="1">
    <location>
        <begin position="53"/>
        <end position="176"/>
    </location>
</feature>
<evidence type="ECO:0000313" key="3">
    <source>
        <dbReference type="WBParaSite" id="PEQ_0001014401-mRNA-1"/>
    </source>
</evidence>
<evidence type="ECO:0000313" key="2">
    <source>
        <dbReference type="Proteomes" id="UP000887564"/>
    </source>
</evidence>
<dbReference type="Pfam" id="PF18403">
    <property type="entry name" value="Thioredoxin_15"/>
    <property type="match status" value="1"/>
</dbReference>